<keyword evidence="3" id="KW-0600">Photoreceptor protein</keyword>
<dbReference type="InParanoid" id="A0A316VWF9"/>
<evidence type="ECO:0000313" key="12">
    <source>
        <dbReference type="EMBL" id="PWN41782.1"/>
    </source>
</evidence>
<comment type="subcellular location">
    <subcellularLocation>
        <location evidence="1">Membrane</location>
        <topology evidence="1">Multi-pass membrane protein</topology>
    </subcellularLocation>
</comment>
<evidence type="ECO:0000256" key="5">
    <source>
        <dbReference type="ARBA" id="ARBA00022692"/>
    </source>
</evidence>
<dbReference type="PANTHER" id="PTHR28286:SF2">
    <property type="entry name" value="BACTERIORHODOPSIN _OPSIN, NOPA (EUROFUNG)"/>
    <property type="match status" value="1"/>
</dbReference>
<dbReference type="GO" id="GO:0005783">
    <property type="term" value="C:endoplasmic reticulum"/>
    <property type="evidence" value="ECO:0007669"/>
    <property type="project" value="TreeGrafter"/>
</dbReference>
<reference evidence="12 13" key="1">
    <citation type="journal article" date="2018" name="Mol. Biol. Evol.">
        <title>Broad Genomic Sampling Reveals a Smut Pathogenic Ancestry of the Fungal Clade Ustilaginomycotina.</title>
        <authorList>
            <person name="Kijpornyongpan T."/>
            <person name="Mondo S.J."/>
            <person name="Barry K."/>
            <person name="Sandor L."/>
            <person name="Lee J."/>
            <person name="Lipzen A."/>
            <person name="Pangilinan J."/>
            <person name="LaButti K."/>
            <person name="Hainaut M."/>
            <person name="Henrissat B."/>
            <person name="Grigoriev I.V."/>
            <person name="Spatafora J.W."/>
            <person name="Aime M.C."/>
        </authorList>
    </citation>
    <scope>NUCLEOTIDE SEQUENCE [LARGE SCALE GENOMIC DNA]</scope>
    <source>
        <strain evidence="12 13">MCA 4658</strain>
    </source>
</reference>
<evidence type="ECO:0000313" key="13">
    <source>
        <dbReference type="Proteomes" id="UP000245783"/>
    </source>
</evidence>
<evidence type="ECO:0000256" key="2">
    <source>
        <dbReference type="ARBA" id="ARBA00008130"/>
    </source>
</evidence>
<keyword evidence="4" id="KW-0716">Sensory transduction</keyword>
<dbReference type="PRINTS" id="PR00251">
    <property type="entry name" value="BACTRLOPSIN"/>
</dbReference>
<accession>A0A316VWF9</accession>
<evidence type="ECO:0000256" key="10">
    <source>
        <dbReference type="ARBA" id="ARBA00023170"/>
    </source>
</evidence>
<evidence type="ECO:0000256" key="8">
    <source>
        <dbReference type="ARBA" id="ARBA00022991"/>
    </source>
</evidence>
<evidence type="ECO:0000256" key="4">
    <source>
        <dbReference type="ARBA" id="ARBA00022606"/>
    </source>
</evidence>
<dbReference type="Proteomes" id="UP000245783">
    <property type="component" value="Unassembled WGS sequence"/>
</dbReference>
<dbReference type="GO" id="GO:0007602">
    <property type="term" value="P:phototransduction"/>
    <property type="evidence" value="ECO:0007669"/>
    <property type="project" value="UniProtKB-KW"/>
</dbReference>
<keyword evidence="7 11" id="KW-1133">Transmembrane helix</keyword>
<dbReference type="OrthoDB" id="536545at2759"/>
<dbReference type="PANTHER" id="PTHR28286">
    <property type="match status" value="1"/>
</dbReference>
<feature type="transmembrane region" description="Helical" evidence="11">
    <location>
        <begin position="164"/>
        <end position="184"/>
    </location>
</feature>
<keyword evidence="9 11" id="KW-0472">Membrane</keyword>
<organism evidence="12 13">
    <name type="scientific">Ceraceosorus guamensis</name>
    <dbReference type="NCBI Taxonomy" id="1522189"/>
    <lineage>
        <taxon>Eukaryota</taxon>
        <taxon>Fungi</taxon>
        <taxon>Dikarya</taxon>
        <taxon>Basidiomycota</taxon>
        <taxon>Ustilaginomycotina</taxon>
        <taxon>Exobasidiomycetes</taxon>
        <taxon>Ceraceosorales</taxon>
        <taxon>Ceraceosoraceae</taxon>
        <taxon>Ceraceosorus</taxon>
    </lineage>
</organism>
<dbReference type="GO" id="GO:0005886">
    <property type="term" value="C:plasma membrane"/>
    <property type="evidence" value="ECO:0007669"/>
    <property type="project" value="TreeGrafter"/>
</dbReference>
<dbReference type="PROSITE" id="PS00950">
    <property type="entry name" value="BACTERIAL_OPSIN_1"/>
    <property type="match status" value="1"/>
</dbReference>
<evidence type="ECO:0000256" key="6">
    <source>
        <dbReference type="ARBA" id="ARBA00022925"/>
    </source>
</evidence>
<evidence type="ECO:0000256" key="7">
    <source>
        <dbReference type="ARBA" id="ARBA00022989"/>
    </source>
</evidence>
<dbReference type="InterPro" id="IPR018229">
    <property type="entry name" value="Rhodopsin_retinal_BS"/>
</dbReference>
<name>A0A316VWF9_9BASI</name>
<dbReference type="FunCoup" id="A0A316VWF9">
    <property type="interactions" value="72"/>
</dbReference>
<feature type="transmembrane region" description="Helical" evidence="11">
    <location>
        <begin position="73"/>
        <end position="94"/>
    </location>
</feature>
<dbReference type="GO" id="GO:0009881">
    <property type="term" value="F:photoreceptor activity"/>
    <property type="evidence" value="ECO:0007669"/>
    <property type="project" value="UniProtKB-KW"/>
</dbReference>
<keyword evidence="5 11" id="KW-0812">Transmembrane</keyword>
<dbReference type="AlphaFoldDB" id="A0A316VWF9"/>
<proteinExistence type="inferred from homology"/>
<evidence type="ECO:0000256" key="3">
    <source>
        <dbReference type="ARBA" id="ARBA00022543"/>
    </source>
</evidence>
<dbReference type="Gene3D" id="1.20.1070.10">
    <property type="entry name" value="Rhodopsin 7-helix transmembrane proteins"/>
    <property type="match status" value="1"/>
</dbReference>
<dbReference type="RefSeq" id="XP_025368942.1">
    <property type="nucleotide sequence ID" value="XM_025514147.1"/>
</dbReference>
<gene>
    <name evidence="12" type="ORF">IE81DRAFT_324113</name>
</gene>
<feature type="transmembrane region" description="Helical" evidence="11">
    <location>
        <begin position="139"/>
        <end position="158"/>
    </location>
</feature>
<keyword evidence="6" id="KW-0681">Retinal protein</keyword>
<dbReference type="Pfam" id="PF01036">
    <property type="entry name" value="Bac_rhodopsin"/>
    <property type="match status" value="1"/>
</dbReference>
<keyword evidence="10 12" id="KW-0675">Receptor</keyword>
<keyword evidence="8" id="KW-0157">Chromophore</keyword>
<evidence type="ECO:0000256" key="9">
    <source>
        <dbReference type="ARBA" id="ARBA00023136"/>
    </source>
</evidence>
<dbReference type="GO" id="GO:0005216">
    <property type="term" value="F:monoatomic ion channel activity"/>
    <property type="evidence" value="ECO:0007669"/>
    <property type="project" value="InterPro"/>
</dbReference>
<keyword evidence="13" id="KW-1185">Reference proteome</keyword>
<evidence type="ECO:0000256" key="1">
    <source>
        <dbReference type="ARBA" id="ARBA00004141"/>
    </source>
</evidence>
<comment type="similarity">
    <text evidence="2">Belongs to the archaeal/bacterial/fungal opsin family.</text>
</comment>
<dbReference type="InterPro" id="IPR001425">
    <property type="entry name" value="Arc/bac/fun_rhodopsins"/>
</dbReference>
<sequence>MNSFVWENVDTLLKKPPVVVPEPIPPTLHHPEALTHNGHLILWIVFGLFSVGTVASFAVTYREPYRRRFLPSLGLLVNIIATIAYFCMASGIGGTIVHSGGPRSAKREVLYARYIDWLFTTPLLLTELTFLAGLPAAEIASTVVADVIMIVTGLLAALHPSLRYRWGLFTFSLLAFLFVLYSLVGNARSNAFLRGNKVGTLYNYLSGVLVVAWSAYVVVWALGEGTGIISADSEVLAYGILDVLAKPVWGLALVLALPTEAEVLLPAWAATPGGGYGAVASSETAA</sequence>
<feature type="transmembrane region" description="Helical" evidence="11">
    <location>
        <begin position="235"/>
        <end position="257"/>
    </location>
</feature>
<dbReference type="SUPFAM" id="SSF81321">
    <property type="entry name" value="Family A G protein-coupled receptor-like"/>
    <property type="match status" value="1"/>
</dbReference>
<protein>
    <submittedName>
        <fullName evidence="12">Family A G protein-coupled receptor-like protein</fullName>
    </submittedName>
</protein>
<feature type="transmembrane region" description="Helical" evidence="11">
    <location>
        <begin position="204"/>
        <end position="223"/>
    </location>
</feature>
<dbReference type="GeneID" id="37036017"/>
<dbReference type="SMART" id="SM01021">
    <property type="entry name" value="Bac_rhodopsin"/>
    <property type="match status" value="1"/>
</dbReference>
<dbReference type="EMBL" id="KZ819387">
    <property type="protein sequence ID" value="PWN41782.1"/>
    <property type="molecule type" value="Genomic_DNA"/>
</dbReference>
<evidence type="ECO:0000256" key="11">
    <source>
        <dbReference type="SAM" id="Phobius"/>
    </source>
</evidence>
<feature type="transmembrane region" description="Helical" evidence="11">
    <location>
        <begin position="40"/>
        <end position="61"/>
    </location>
</feature>